<dbReference type="PRINTS" id="PR00385">
    <property type="entry name" value="P450"/>
</dbReference>
<dbReference type="PANTHER" id="PTHR24300:SF375">
    <property type="entry name" value="CYTOCHROME P450 FAMILY"/>
    <property type="match status" value="1"/>
</dbReference>
<evidence type="ECO:0000256" key="3">
    <source>
        <dbReference type="ARBA" id="ARBA00023004"/>
    </source>
</evidence>
<keyword evidence="8" id="KW-1185">Reference proteome</keyword>
<comment type="cofactor">
    <cofactor evidence="5">
        <name>heme</name>
        <dbReference type="ChEBI" id="CHEBI:30413"/>
    </cofactor>
</comment>
<keyword evidence="6" id="KW-0560">Oxidoreductase</keyword>
<evidence type="ECO:0008006" key="9">
    <source>
        <dbReference type="Google" id="ProtNLM"/>
    </source>
</evidence>
<dbReference type="PROSITE" id="PS00086">
    <property type="entry name" value="CYTOCHROME_P450"/>
    <property type="match status" value="1"/>
</dbReference>
<dbReference type="GO" id="GO:0016712">
    <property type="term" value="F:oxidoreductase activity, acting on paired donors, with incorporation or reduction of molecular oxygen, reduced flavin or flavoprotein as one donor, and incorporation of one atom of oxygen"/>
    <property type="evidence" value="ECO:0007669"/>
    <property type="project" value="TreeGrafter"/>
</dbReference>
<evidence type="ECO:0000256" key="2">
    <source>
        <dbReference type="ARBA" id="ARBA00022723"/>
    </source>
</evidence>
<dbReference type="GO" id="GO:0020037">
    <property type="term" value="F:heme binding"/>
    <property type="evidence" value="ECO:0007669"/>
    <property type="project" value="InterPro"/>
</dbReference>
<dbReference type="InterPro" id="IPR036396">
    <property type="entry name" value="Cyt_P450_sf"/>
</dbReference>
<dbReference type="PRINTS" id="PR00463">
    <property type="entry name" value="EP450I"/>
</dbReference>
<keyword evidence="2 5" id="KW-0479">Metal-binding</keyword>
<dbReference type="EMBL" id="BTSX01000002">
    <property type="protein sequence ID" value="GMS86780.1"/>
    <property type="molecule type" value="Genomic_DNA"/>
</dbReference>
<dbReference type="PANTHER" id="PTHR24300">
    <property type="entry name" value="CYTOCHROME P450 508A4-RELATED"/>
    <property type="match status" value="1"/>
</dbReference>
<protein>
    <recommendedName>
        <fullName evidence="9">Cytochrome P450</fullName>
    </recommendedName>
</protein>
<dbReference type="InterPro" id="IPR001128">
    <property type="entry name" value="Cyt_P450"/>
</dbReference>
<dbReference type="GO" id="GO:0006805">
    <property type="term" value="P:xenobiotic metabolic process"/>
    <property type="evidence" value="ECO:0007669"/>
    <property type="project" value="TreeGrafter"/>
</dbReference>
<evidence type="ECO:0000256" key="5">
    <source>
        <dbReference type="PIRSR" id="PIRSR602401-1"/>
    </source>
</evidence>
<comment type="similarity">
    <text evidence="1 6">Belongs to the cytochrome P450 family.</text>
</comment>
<feature type="non-terminal residue" evidence="7">
    <location>
        <position position="245"/>
    </location>
</feature>
<dbReference type="GO" id="GO:0006082">
    <property type="term" value="P:organic acid metabolic process"/>
    <property type="evidence" value="ECO:0007669"/>
    <property type="project" value="TreeGrafter"/>
</dbReference>
<keyword evidence="4 6" id="KW-0503">Monooxygenase</keyword>
<sequence length="245" mass="27951">QELHLVNERFNEEEEPTCFADSFIGEMRKREGKGEELGSFSHQQLRAACCDLWLNGFETTAITLRYAFIYLINHPRVQLKTQHEIDEKIGKRPVAMDDQKALHYCNAVIQEVLRMEPGSIGFSRQVSAPVNIAGYDIPIGTGVIPQLSLVNMDPKEYERPDYFCSERHLNDKGEFNKDPRLTPFSMGKRSCLGEGLARMELFIFFTTFLQQLTFASVTKIPPELKLTTSLAQAPVPYEVIMKGRE</sequence>
<dbReference type="InterPro" id="IPR050182">
    <property type="entry name" value="Cytochrome_P450_fam2"/>
</dbReference>
<comment type="caution">
    <text evidence="7">The sequence shown here is derived from an EMBL/GenBank/DDBJ whole genome shotgun (WGS) entry which is preliminary data.</text>
</comment>
<reference evidence="7" key="1">
    <citation type="submission" date="2023-10" db="EMBL/GenBank/DDBJ databases">
        <title>Genome assembly of Pristionchus species.</title>
        <authorList>
            <person name="Yoshida K."/>
            <person name="Sommer R.J."/>
        </authorList>
    </citation>
    <scope>NUCLEOTIDE SEQUENCE</scope>
    <source>
        <strain evidence="7">RS0144</strain>
    </source>
</reference>
<feature type="binding site" description="axial binding residue" evidence="5">
    <location>
        <position position="191"/>
    </location>
    <ligand>
        <name>heme</name>
        <dbReference type="ChEBI" id="CHEBI:30413"/>
    </ligand>
    <ligandPart>
        <name>Fe</name>
        <dbReference type="ChEBI" id="CHEBI:18248"/>
    </ligandPart>
</feature>
<dbReference type="AlphaFoldDB" id="A0AAV5SUM1"/>
<proteinExistence type="inferred from homology"/>
<gene>
    <name evidence="7" type="ORF">PENTCL1PPCAC_8955</name>
</gene>
<feature type="non-terminal residue" evidence="7">
    <location>
        <position position="1"/>
    </location>
</feature>
<dbReference type="GO" id="GO:0005506">
    <property type="term" value="F:iron ion binding"/>
    <property type="evidence" value="ECO:0007669"/>
    <property type="project" value="InterPro"/>
</dbReference>
<evidence type="ECO:0000256" key="6">
    <source>
        <dbReference type="RuleBase" id="RU000461"/>
    </source>
</evidence>
<dbReference type="Gene3D" id="1.10.630.10">
    <property type="entry name" value="Cytochrome P450"/>
    <property type="match status" value="1"/>
</dbReference>
<dbReference type="InterPro" id="IPR017972">
    <property type="entry name" value="Cyt_P450_CS"/>
</dbReference>
<evidence type="ECO:0000313" key="8">
    <source>
        <dbReference type="Proteomes" id="UP001432027"/>
    </source>
</evidence>
<dbReference type="InterPro" id="IPR002401">
    <property type="entry name" value="Cyt_P450_E_grp-I"/>
</dbReference>
<dbReference type="SUPFAM" id="SSF48264">
    <property type="entry name" value="Cytochrome P450"/>
    <property type="match status" value="1"/>
</dbReference>
<evidence type="ECO:0000256" key="4">
    <source>
        <dbReference type="ARBA" id="ARBA00023033"/>
    </source>
</evidence>
<keyword evidence="5 6" id="KW-0349">Heme</keyword>
<dbReference type="Proteomes" id="UP001432027">
    <property type="component" value="Unassembled WGS sequence"/>
</dbReference>
<evidence type="ECO:0000256" key="1">
    <source>
        <dbReference type="ARBA" id="ARBA00010617"/>
    </source>
</evidence>
<evidence type="ECO:0000313" key="7">
    <source>
        <dbReference type="EMBL" id="GMS86780.1"/>
    </source>
</evidence>
<keyword evidence="3 5" id="KW-0408">Iron</keyword>
<dbReference type="GO" id="GO:0005737">
    <property type="term" value="C:cytoplasm"/>
    <property type="evidence" value="ECO:0007669"/>
    <property type="project" value="TreeGrafter"/>
</dbReference>
<accession>A0AAV5SUM1</accession>
<name>A0AAV5SUM1_9BILA</name>
<dbReference type="Pfam" id="PF00067">
    <property type="entry name" value="p450"/>
    <property type="match status" value="1"/>
</dbReference>
<organism evidence="7 8">
    <name type="scientific">Pristionchus entomophagus</name>
    <dbReference type="NCBI Taxonomy" id="358040"/>
    <lineage>
        <taxon>Eukaryota</taxon>
        <taxon>Metazoa</taxon>
        <taxon>Ecdysozoa</taxon>
        <taxon>Nematoda</taxon>
        <taxon>Chromadorea</taxon>
        <taxon>Rhabditida</taxon>
        <taxon>Rhabditina</taxon>
        <taxon>Diplogasteromorpha</taxon>
        <taxon>Diplogasteroidea</taxon>
        <taxon>Neodiplogasteridae</taxon>
        <taxon>Pristionchus</taxon>
    </lineage>
</organism>